<feature type="domain" description="C2H2-type" evidence="2">
    <location>
        <begin position="34"/>
        <end position="55"/>
    </location>
</feature>
<dbReference type="EMBL" id="ABJB010283273">
    <property type="status" value="NOT_ANNOTATED_CDS"/>
    <property type="molecule type" value="Genomic_DNA"/>
</dbReference>
<gene>
    <name evidence="3" type="ORF">IscW_ISCW006461</name>
</gene>
<dbReference type="EMBL" id="DS746509">
    <property type="protein sequence ID" value="EEC07741.1"/>
    <property type="molecule type" value="Genomic_DNA"/>
</dbReference>
<dbReference type="EnsemblMetazoa" id="ISCW006461-RA">
    <property type="protein sequence ID" value="ISCW006461-PA"/>
    <property type="gene ID" value="ISCW006461"/>
</dbReference>
<dbReference type="Gene3D" id="3.30.160.60">
    <property type="entry name" value="Classic Zinc Finger"/>
    <property type="match status" value="1"/>
</dbReference>
<reference evidence="4" key="2">
    <citation type="submission" date="2020-05" db="UniProtKB">
        <authorList>
            <consortium name="EnsemblMetazoa"/>
        </authorList>
    </citation>
    <scope>IDENTIFICATION</scope>
    <source>
        <strain evidence="4">wikel</strain>
    </source>
</reference>
<dbReference type="PaxDb" id="6945-B7PMB9"/>
<proteinExistence type="predicted"/>
<organism>
    <name type="scientific">Ixodes scapularis</name>
    <name type="common">Black-legged tick</name>
    <name type="synonym">Deer tick</name>
    <dbReference type="NCBI Taxonomy" id="6945"/>
    <lineage>
        <taxon>Eukaryota</taxon>
        <taxon>Metazoa</taxon>
        <taxon>Ecdysozoa</taxon>
        <taxon>Arthropoda</taxon>
        <taxon>Chelicerata</taxon>
        <taxon>Arachnida</taxon>
        <taxon>Acari</taxon>
        <taxon>Parasitiformes</taxon>
        <taxon>Ixodida</taxon>
        <taxon>Ixodoidea</taxon>
        <taxon>Ixodidae</taxon>
        <taxon>Ixodinae</taxon>
        <taxon>Ixodes</taxon>
    </lineage>
</organism>
<evidence type="ECO:0000313" key="3">
    <source>
        <dbReference type="EMBL" id="EEC07741.1"/>
    </source>
</evidence>
<dbReference type="Proteomes" id="UP000001555">
    <property type="component" value="Unassembled WGS sequence"/>
</dbReference>
<dbReference type="VEuPathDB" id="VectorBase:ISCW006461"/>
<evidence type="ECO:0000256" key="1">
    <source>
        <dbReference type="SAM" id="MobiDB-lite"/>
    </source>
</evidence>
<dbReference type="HOGENOM" id="CLU_2348979_0_0_1"/>
<dbReference type="PROSITE" id="PS00028">
    <property type="entry name" value="ZINC_FINGER_C2H2_1"/>
    <property type="match status" value="1"/>
</dbReference>
<keyword evidence="5" id="KW-1185">Reference proteome</keyword>
<dbReference type="InParanoid" id="B7PMB9"/>
<feature type="region of interest" description="Disordered" evidence="1">
    <location>
        <begin position="1"/>
        <end position="23"/>
    </location>
</feature>
<name>B7PMB9_IXOSC</name>
<evidence type="ECO:0000313" key="4">
    <source>
        <dbReference type="EnsemblMetazoa" id="ISCW006461-PA"/>
    </source>
</evidence>
<dbReference type="VEuPathDB" id="VectorBase:ISCI006461"/>
<evidence type="ECO:0000259" key="2">
    <source>
        <dbReference type="PROSITE" id="PS00028"/>
    </source>
</evidence>
<dbReference type="InterPro" id="IPR013087">
    <property type="entry name" value="Znf_C2H2_type"/>
</dbReference>
<evidence type="ECO:0000313" key="5">
    <source>
        <dbReference type="Proteomes" id="UP000001555"/>
    </source>
</evidence>
<accession>B7PMB9</accession>
<protein>
    <recommendedName>
        <fullName evidence="2">C2H2-type domain-containing protein</fullName>
    </recommendedName>
</protein>
<dbReference type="OrthoDB" id="10018316at2759"/>
<sequence length="97" mass="10668">MRTAEALQNHYETNHGNALPGVEAGVGPRTSLVCPACKMRLGSEQELQSHYTRHHTAQENKVCLLPTPINGGDLVNLKQELSELHTSLKVSPGLEWK</sequence>
<reference evidence="3 5" key="1">
    <citation type="submission" date="2008-03" db="EMBL/GenBank/DDBJ databases">
        <title>Annotation of Ixodes scapularis.</title>
        <authorList>
            <consortium name="Ixodes scapularis Genome Project Consortium"/>
            <person name="Caler E."/>
            <person name="Hannick L.I."/>
            <person name="Bidwell S."/>
            <person name="Joardar V."/>
            <person name="Thiagarajan M."/>
            <person name="Amedeo P."/>
            <person name="Galinsky K.J."/>
            <person name="Schobel S."/>
            <person name="Inman J."/>
            <person name="Hostetler J."/>
            <person name="Miller J."/>
            <person name="Hammond M."/>
            <person name="Megy K."/>
            <person name="Lawson D."/>
            <person name="Kodira C."/>
            <person name="Sutton G."/>
            <person name="Meyer J."/>
            <person name="Hill C.A."/>
            <person name="Birren B."/>
            <person name="Nene V."/>
            <person name="Collins F."/>
            <person name="Alarcon-Chaidez F."/>
            <person name="Wikel S."/>
            <person name="Strausberg R."/>
        </authorList>
    </citation>
    <scope>NUCLEOTIDE SEQUENCE [LARGE SCALE GENOMIC DNA]</scope>
    <source>
        <strain evidence="5">Wikel</strain>
        <strain evidence="3">Wikel colony</strain>
    </source>
</reference>
<dbReference type="AlphaFoldDB" id="B7PMB9"/>
<dbReference type="EMBL" id="ABJB010189459">
    <property type="status" value="NOT_ANNOTATED_CDS"/>
    <property type="molecule type" value="Genomic_DNA"/>
</dbReference>
<dbReference type="VEuPathDB" id="VectorBase:ISCP_027243"/>